<feature type="region of interest" description="Disordered" evidence="1">
    <location>
        <begin position="1040"/>
        <end position="1084"/>
    </location>
</feature>
<dbReference type="GO" id="GO:0005634">
    <property type="term" value="C:nucleus"/>
    <property type="evidence" value="ECO:0007669"/>
    <property type="project" value="TreeGrafter"/>
</dbReference>
<gene>
    <name evidence="3" type="ORF">PAUS00366_LOCUS18960</name>
</gene>
<dbReference type="GO" id="GO:0000725">
    <property type="term" value="P:recombinational repair"/>
    <property type="evidence" value="ECO:0007669"/>
    <property type="project" value="TreeGrafter"/>
</dbReference>
<dbReference type="SMART" id="SM00487">
    <property type="entry name" value="DEXDc"/>
    <property type="match status" value="1"/>
</dbReference>
<dbReference type="GO" id="GO:0043138">
    <property type="term" value="F:3'-5' DNA helicase activity"/>
    <property type="evidence" value="ECO:0007669"/>
    <property type="project" value="TreeGrafter"/>
</dbReference>
<dbReference type="GO" id="GO:0005524">
    <property type="term" value="F:ATP binding"/>
    <property type="evidence" value="ECO:0007669"/>
    <property type="project" value="InterPro"/>
</dbReference>
<dbReference type="SUPFAM" id="SSF52540">
    <property type="entry name" value="P-loop containing nucleoside triphosphate hydrolases"/>
    <property type="match status" value="1"/>
</dbReference>
<evidence type="ECO:0000259" key="2">
    <source>
        <dbReference type="SMART" id="SM00487"/>
    </source>
</evidence>
<name>A0A7S4AT84_9STRA</name>
<reference evidence="3" key="1">
    <citation type="submission" date="2021-01" db="EMBL/GenBank/DDBJ databases">
        <authorList>
            <person name="Corre E."/>
            <person name="Pelletier E."/>
            <person name="Niang G."/>
            <person name="Scheremetjew M."/>
            <person name="Finn R."/>
            <person name="Kale V."/>
            <person name="Holt S."/>
            <person name="Cochrane G."/>
            <person name="Meng A."/>
            <person name="Brown T."/>
            <person name="Cohen L."/>
        </authorList>
    </citation>
    <scope>NUCLEOTIDE SEQUENCE</scope>
    <source>
        <strain evidence="3">10249 10 AB</strain>
    </source>
</reference>
<sequence>MSESESAPVITTASSSLHGNIASISTSEEHDAIDSDENSIHAATMVEMNPAAAGAGQQQIAPELPLPAVLPNPSPEQQKIIEAIHEGFCVTVKACAGSGKTTCMLQVASSLPPSREVLIITYNRALSDDCKARIQKLSMGHRVSVYTIHGLVTRVAGEVCNDDNKLIQMLDLWDNCGGLEMTNPVSLDLVMIDEAQDLRPLFHKCLSHIFGTACRDGKEDRNGGMQLCLVGDPKQLLYDFTTYGSDKASASFFLQPETYWGTFAQKRKWIQLPLSVSYRLTPNTATFCNLFWGTSMVGGNTASPNLPVEYLMKYPYPNTDGFRYDPEKLSTSFLAEVIDKHGPENVMFLAQSIKSVNMPIRVHINKLMKIKDQQTGLQKYNFHIKENARGFEGRTDWKNKVRVWTFCGSKGCEADVVVVFGFEVFSRTHELNQIGVALSRARERLLVIHGKKYTCGRCFPNPYYPILGNASSGIEQHVVRWGKDDSQLLRLAVPGCETERGEMARCALGRLAESGVIKVDFGSGNGSHSHNYIMPLPGAVVKNQCNVMYVASDFNYFSALVENKFLQYGTWETIAGIPDGNEHNQRIEYETNVQFATTKEDVSALYGEAVTYMLQWDMCKFVPNVETVVSNGIILLHPQVQYTESEIRDSLRAICCEELTEDDNKCFEEEFSIEKKKLGRDLIAFMNTRMSLKKKRVFAEGDIVGEMYFPVMVSECKSEDDDNQLNEFLPQIRSVYESETSSKKPFHWVYLANAVMAFSNYHEKFRQIGTDPDSYESWVNSEALLDGLERLRNTIELISLSSSTLKNVKDEDDKNENVESNSTFDGTCSFERELDIRFTNDDCIKEQNNGRTIVGVAGVCDWINEGAIRRNLKRQESKGGGPYDVDLLEIKFVHHLSNIHRLQVLVYCALYALQLNDHNKEKRDDEYAWDDCNNNDGEKNIQVRQGIECCRGMLYNARTEEMEICSMQACEAMDFLLNISQFKYNGKDRKEVILLEELAKKAIDDDEVSIASSYRPKRPQKRLMEMHGKTYYTALAVDDDVTPSTKPKNSKGPCSYRLLKRPRESVEAPNQAGTGSENDPIFLE</sequence>
<dbReference type="PANTHER" id="PTHR11070">
    <property type="entry name" value="UVRD / RECB / PCRA DNA HELICASE FAMILY MEMBER"/>
    <property type="match status" value="1"/>
</dbReference>
<dbReference type="AlphaFoldDB" id="A0A7S4AT84"/>
<organism evidence="3">
    <name type="scientific">Pseudo-nitzschia australis</name>
    <dbReference type="NCBI Taxonomy" id="44445"/>
    <lineage>
        <taxon>Eukaryota</taxon>
        <taxon>Sar</taxon>
        <taxon>Stramenopiles</taxon>
        <taxon>Ochrophyta</taxon>
        <taxon>Bacillariophyta</taxon>
        <taxon>Bacillariophyceae</taxon>
        <taxon>Bacillariophycidae</taxon>
        <taxon>Bacillariales</taxon>
        <taxon>Bacillariaceae</taxon>
        <taxon>Pseudo-nitzschia</taxon>
    </lineage>
</organism>
<dbReference type="Pfam" id="PF13245">
    <property type="entry name" value="AAA_19"/>
    <property type="match status" value="1"/>
</dbReference>
<feature type="domain" description="Helicase ATP-binding" evidence="2">
    <location>
        <begin position="69"/>
        <end position="243"/>
    </location>
</feature>
<dbReference type="Gene3D" id="3.40.50.300">
    <property type="entry name" value="P-loop containing nucleotide triphosphate hydrolases"/>
    <property type="match status" value="2"/>
</dbReference>
<evidence type="ECO:0000256" key="1">
    <source>
        <dbReference type="SAM" id="MobiDB-lite"/>
    </source>
</evidence>
<proteinExistence type="predicted"/>
<dbReference type="PANTHER" id="PTHR11070:SF66">
    <property type="entry name" value="UVRD-LIKE HELICASE C-TERMINAL DOMAIN-CONTAINING PROTEIN"/>
    <property type="match status" value="1"/>
</dbReference>
<dbReference type="EMBL" id="HBIX01028084">
    <property type="protein sequence ID" value="CAE0726203.1"/>
    <property type="molecule type" value="Transcribed_RNA"/>
</dbReference>
<dbReference type="GO" id="GO:0003677">
    <property type="term" value="F:DNA binding"/>
    <property type="evidence" value="ECO:0007669"/>
    <property type="project" value="InterPro"/>
</dbReference>
<dbReference type="InterPro" id="IPR014001">
    <property type="entry name" value="Helicase_ATP-bd"/>
</dbReference>
<dbReference type="InterPro" id="IPR027417">
    <property type="entry name" value="P-loop_NTPase"/>
</dbReference>
<evidence type="ECO:0000313" key="3">
    <source>
        <dbReference type="EMBL" id="CAE0726203.1"/>
    </source>
</evidence>
<accession>A0A7S4AT84</accession>
<protein>
    <recommendedName>
        <fullName evidence="2">Helicase ATP-binding domain-containing protein</fullName>
    </recommendedName>
</protein>
<dbReference type="InterPro" id="IPR000212">
    <property type="entry name" value="DNA_helicase_UvrD/REP"/>
</dbReference>